<dbReference type="InterPro" id="IPR029056">
    <property type="entry name" value="Ribokinase-like"/>
</dbReference>
<organism evidence="13">
    <name type="scientific">Leifsonia sp. NPDC080035</name>
    <dbReference type="NCBI Taxonomy" id="3143936"/>
    <lineage>
        <taxon>Bacteria</taxon>
        <taxon>Bacillati</taxon>
        <taxon>Actinomycetota</taxon>
        <taxon>Actinomycetes</taxon>
        <taxon>Micrococcales</taxon>
        <taxon>Microbacteriaceae</taxon>
        <taxon>Leifsonia</taxon>
    </lineage>
</organism>
<dbReference type="GO" id="GO:0008902">
    <property type="term" value="F:hydroxymethylpyrimidine kinase activity"/>
    <property type="evidence" value="ECO:0007669"/>
    <property type="project" value="UniProtKB-EC"/>
</dbReference>
<accession>A0AAU7GEW5</accession>
<feature type="domain" description="Thiaminase-2/PQQC" evidence="11">
    <location>
        <begin position="307"/>
        <end position="490"/>
    </location>
</feature>
<dbReference type="AlphaFoldDB" id="A0AAU7GEW5"/>
<evidence type="ECO:0000256" key="7">
    <source>
        <dbReference type="ARBA" id="ARBA00022777"/>
    </source>
</evidence>
<evidence type="ECO:0000256" key="1">
    <source>
        <dbReference type="ARBA" id="ARBA00000151"/>
    </source>
</evidence>
<proteinExistence type="predicted"/>
<sequence>MIRQGRAVPRVLSIAGTDPTGGAGTQADLKSIAANGGYGMAVVTALVAQNTQGVRSVHVPPVAFLEQQLDAVSDDVEIDAVKIGMLATAEVIRVVARWLDRVRPPIVVLDPVMVATSGDRLLEPDAEEALRALVSRADVVTPNVPELAILAGEPAATTWDEVLAQARRVAAEHSVRVLAKGGHLDGEALIDALVEPEGVSGPTVTAFPGARIHTNNTHGTGCSLSSALATRVAATGDWTRATAESKRWLAESIQHGAELGVGAGHGPVSHFAGLWARGGTTVPDPAGLEALWWADIADVRAEIDALPFVRRLGDGTVSRDAFRWYLAQDALYLRDFARALAEAARLAPTSAEQAFWAGSAQNAIAEELRLHESWIGGETLAGTAPGPVTTAYVNHHLAAAARGDYRVLVAALLPCFWLYRDLGERLQAQSHPQHPYRSWLDAYADPAFAEATRQAVRIVTQAAAAADERTRGAMLDAFRRSAVHEREFFAAPLPVSSAARPGGGRDRREAPNPSSSSAAAAAAAS</sequence>
<name>A0AAU7GEW5_9MICO</name>
<evidence type="ECO:0000256" key="4">
    <source>
        <dbReference type="ARBA" id="ARBA00004769"/>
    </source>
</evidence>
<dbReference type="PANTHER" id="PTHR20858:SF17">
    <property type="entry name" value="HYDROXYMETHYLPYRIMIDINE_PHOSPHOMETHYLPYRIMIDINE KINASE THI20-RELATED"/>
    <property type="match status" value="1"/>
</dbReference>
<dbReference type="NCBIfam" id="TIGR00097">
    <property type="entry name" value="HMP-P_kinase"/>
    <property type="match status" value="1"/>
</dbReference>
<dbReference type="InterPro" id="IPR013749">
    <property type="entry name" value="PM/HMP-P_kinase-1"/>
</dbReference>
<dbReference type="InterPro" id="IPR016084">
    <property type="entry name" value="Haem_Oase-like_multi-hlx"/>
</dbReference>
<keyword evidence="8" id="KW-0067">ATP-binding</keyword>
<dbReference type="EC" id="2.7.1.49" evidence="13"/>
<evidence type="ECO:0000256" key="8">
    <source>
        <dbReference type="ARBA" id="ARBA00022840"/>
    </source>
</evidence>
<dbReference type="InterPro" id="IPR004305">
    <property type="entry name" value="Thiaminase-2/PQQC"/>
</dbReference>
<feature type="region of interest" description="Disordered" evidence="10">
    <location>
        <begin position="494"/>
        <end position="525"/>
    </location>
</feature>
<dbReference type="GO" id="GO:0009228">
    <property type="term" value="P:thiamine biosynthetic process"/>
    <property type="evidence" value="ECO:0007669"/>
    <property type="project" value="UniProtKB-KW"/>
</dbReference>
<dbReference type="Pfam" id="PF08543">
    <property type="entry name" value="Phos_pyr_kin"/>
    <property type="match status" value="1"/>
</dbReference>
<dbReference type="InterPro" id="IPR004399">
    <property type="entry name" value="HMP/HMP-P_kinase_dom"/>
</dbReference>
<dbReference type="RefSeq" id="WP_348789313.1">
    <property type="nucleotide sequence ID" value="NZ_CP157390.1"/>
</dbReference>
<dbReference type="GO" id="GO:0008972">
    <property type="term" value="F:phosphomethylpyrimidine kinase activity"/>
    <property type="evidence" value="ECO:0007669"/>
    <property type="project" value="UniProtKB-EC"/>
</dbReference>
<feature type="compositionally biased region" description="Low complexity" evidence="10">
    <location>
        <begin position="514"/>
        <end position="525"/>
    </location>
</feature>
<evidence type="ECO:0000256" key="9">
    <source>
        <dbReference type="ARBA" id="ARBA00022977"/>
    </source>
</evidence>
<keyword evidence="7 13" id="KW-0418">Kinase</keyword>
<evidence type="ECO:0000256" key="10">
    <source>
        <dbReference type="SAM" id="MobiDB-lite"/>
    </source>
</evidence>
<dbReference type="EMBL" id="CP157390">
    <property type="protein sequence ID" value="XBM49395.1"/>
    <property type="molecule type" value="Genomic_DNA"/>
</dbReference>
<dbReference type="Gene3D" id="1.20.910.10">
    <property type="entry name" value="Heme oxygenase-like"/>
    <property type="match status" value="1"/>
</dbReference>
<keyword evidence="5 13" id="KW-0808">Transferase</keyword>
<dbReference type="CDD" id="cd19365">
    <property type="entry name" value="TenA_C-like"/>
    <property type="match status" value="1"/>
</dbReference>
<evidence type="ECO:0000259" key="11">
    <source>
        <dbReference type="Pfam" id="PF03070"/>
    </source>
</evidence>
<dbReference type="NCBIfam" id="NF011301">
    <property type="entry name" value="PRK14713.1"/>
    <property type="match status" value="1"/>
</dbReference>
<evidence type="ECO:0000256" key="3">
    <source>
        <dbReference type="ARBA" id="ARBA00003848"/>
    </source>
</evidence>
<dbReference type="FunFam" id="3.40.1190.20:FF:000003">
    <property type="entry name" value="Phosphomethylpyrimidine kinase ThiD"/>
    <property type="match status" value="1"/>
</dbReference>
<comment type="function">
    <text evidence="3">Catalyzes the phosphorylation of hydroxymethylpyrimidine phosphate (HMP-P) to HMP-PP, and of HMP to HMP-P.</text>
</comment>
<comment type="pathway">
    <text evidence="4">Cofactor biosynthesis; thiamine diphosphate biosynthesis; 4-amino-2-methyl-5-diphosphomethylpyrimidine from 5-amino-1-(5-phospho-D-ribosyl)imidazole: step 3/3.</text>
</comment>
<dbReference type="GO" id="GO:0005524">
    <property type="term" value="F:ATP binding"/>
    <property type="evidence" value="ECO:0007669"/>
    <property type="project" value="UniProtKB-KW"/>
</dbReference>
<feature type="domain" description="Pyridoxamine kinase/Phosphomethylpyrimidine kinase" evidence="12">
    <location>
        <begin position="18"/>
        <end position="268"/>
    </location>
</feature>
<dbReference type="EC" id="2.7.4.7" evidence="13"/>
<keyword evidence="9" id="KW-0784">Thiamine biosynthesis</keyword>
<evidence type="ECO:0000256" key="2">
    <source>
        <dbReference type="ARBA" id="ARBA00000565"/>
    </source>
</evidence>
<evidence type="ECO:0000313" key="13">
    <source>
        <dbReference type="EMBL" id="XBM49395.1"/>
    </source>
</evidence>
<evidence type="ECO:0000259" key="12">
    <source>
        <dbReference type="Pfam" id="PF08543"/>
    </source>
</evidence>
<comment type="catalytic activity">
    <reaction evidence="2">
        <text>4-amino-2-methyl-5-(phosphooxymethyl)pyrimidine + ATP = 4-amino-2-methyl-5-(diphosphooxymethyl)pyrimidine + ADP</text>
        <dbReference type="Rhea" id="RHEA:19893"/>
        <dbReference type="ChEBI" id="CHEBI:30616"/>
        <dbReference type="ChEBI" id="CHEBI:57841"/>
        <dbReference type="ChEBI" id="CHEBI:58354"/>
        <dbReference type="ChEBI" id="CHEBI:456216"/>
        <dbReference type="EC" id="2.7.4.7"/>
    </reaction>
</comment>
<dbReference type="CDD" id="cd01169">
    <property type="entry name" value="HMPP_kinase"/>
    <property type="match status" value="1"/>
</dbReference>
<evidence type="ECO:0000256" key="6">
    <source>
        <dbReference type="ARBA" id="ARBA00022741"/>
    </source>
</evidence>
<protein>
    <submittedName>
        <fullName evidence="13">Bifunctional hydroxymethylpyrimidine kinase/phosphomethylpyrimidine kinase</fullName>
        <ecNumber evidence="13">2.7.1.49</ecNumber>
        <ecNumber evidence="13">2.7.4.7</ecNumber>
    </submittedName>
</protein>
<dbReference type="Gene3D" id="3.40.1190.20">
    <property type="match status" value="1"/>
</dbReference>
<dbReference type="SUPFAM" id="SSF53613">
    <property type="entry name" value="Ribokinase-like"/>
    <property type="match status" value="1"/>
</dbReference>
<dbReference type="Pfam" id="PF03070">
    <property type="entry name" value="TENA_THI-4"/>
    <property type="match status" value="1"/>
</dbReference>
<reference evidence="13" key="1">
    <citation type="submission" date="2024-05" db="EMBL/GenBank/DDBJ databases">
        <title>The Natural Products Discovery Center: Release of the First 8490 Sequenced Strains for Exploring Actinobacteria Biosynthetic Diversity.</title>
        <authorList>
            <person name="Kalkreuter E."/>
            <person name="Kautsar S.A."/>
            <person name="Yang D."/>
            <person name="Bader C.D."/>
            <person name="Teijaro C.N."/>
            <person name="Fluegel L."/>
            <person name="Davis C.M."/>
            <person name="Simpson J.R."/>
            <person name="Lauterbach L."/>
            <person name="Steele A.D."/>
            <person name="Gui C."/>
            <person name="Meng S."/>
            <person name="Li G."/>
            <person name="Viehrig K."/>
            <person name="Ye F."/>
            <person name="Su P."/>
            <person name="Kiefer A.F."/>
            <person name="Nichols A."/>
            <person name="Cepeda A.J."/>
            <person name="Yan W."/>
            <person name="Fan B."/>
            <person name="Jiang Y."/>
            <person name="Adhikari A."/>
            <person name="Zheng C.-J."/>
            <person name="Schuster L."/>
            <person name="Cowan T.M."/>
            <person name="Smanski M.J."/>
            <person name="Chevrette M.G."/>
            <person name="de Carvalho L.P.S."/>
            <person name="Shen B."/>
        </authorList>
    </citation>
    <scope>NUCLEOTIDE SEQUENCE</scope>
    <source>
        <strain evidence="13">NPDC080035</strain>
    </source>
</reference>
<dbReference type="SUPFAM" id="SSF48613">
    <property type="entry name" value="Heme oxygenase-like"/>
    <property type="match status" value="1"/>
</dbReference>
<keyword evidence="6" id="KW-0547">Nucleotide-binding</keyword>
<evidence type="ECO:0000256" key="5">
    <source>
        <dbReference type="ARBA" id="ARBA00022679"/>
    </source>
</evidence>
<dbReference type="PANTHER" id="PTHR20858">
    <property type="entry name" value="PHOSPHOMETHYLPYRIMIDINE KINASE"/>
    <property type="match status" value="1"/>
</dbReference>
<comment type="catalytic activity">
    <reaction evidence="1">
        <text>4-amino-5-hydroxymethyl-2-methylpyrimidine + ATP = 4-amino-2-methyl-5-(phosphooxymethyl)pyrimidine + ADP + H(+)</text>
        <dbReference type="Rhea" id="RHEA:23096"/>
        <dbReference type="ChEBI" id="CHEBI:15378"/>
        <dbReference type="ChEBI" id="CHEBI:16892"/>
        <dbReference type="ChEBI" id="CHEBI:30616"/>
        <dbReference type="ChEBI" id="CHEBI:58354"/>
        <dbReference type="ChEBI" id="CHEBI:456216"/>
        <dbReference type="EC" id="2.7.1.49"/>
    </reaction>
</comment>
<dbReference type="GO" id="GO:0005829">
    <property type="term" value="C:cytosol"/>
    <property type="evidence" value="ECO:0007669"/>
    <property type="project" value="TreeGrafter"/>
</dbReference>
<gene>
    <name evidence="13" type="ORF">AAME72_05915</name>
</gene>